<evidence type="ECO:0000313" key="2">
    <source>
        <dbReference type="EMBL" id="SPH20029.1"/>
    </source>
</evidence>
<dbReference type="Pfam" id="PF08885">
    <property type="entry name" value="GSCFA"/>
    <property type="match status" value="1"/>
</dbReference>
<dbReference type="InterPro" id="IPR014982">
    <property type="entry name" value="GSCFA"/>
</dbReference>
<accession>A0A2R8BAF5</accession>
<gene>
    <name evidence="2" type="ORF">ASD8599_00769</name>
</gene>
<reference evidence="2 3" key="1">
    <citation type="submission" date="2018-03" db="EMBL/GenBank/DDBJ databases">
        <authorList>
            <person name="Keele B.F."/>
        </authorList>
    </citation>
    <scope>NUCLEOTIDE SEQUENCE [LARGE SCALE GENOMIC DNA]</scope>
    <source>
        <strain evidence="2 3">CECT 8599</strain>
    </source>
</reference>
<dbReference type="EMBL" id="OMOR01000001">
    <property type="protein sequence ID" value="SPH20029.1"/>
    <property type="molecule type" value="Genomic_DNA"/>
</dbReference>
<dbReference type="RefSeq" id="WP_108827299.1">
    <property type="nucleotide sequence ID" value="NZ_OMOR01000001.1"/>
</dbReference>
<evidence type="ECO:0000259" key="1">
    <source>
        <dbReference type="Pfam" id="PF08885"/>
    </source>
</evidence>
<evidence type="ECO:0000313" key="3">
    <source>
        <dbReference type="Proteomes" id="UP000244880"/>
    </source>
</evidence>
<feature type="domain" description="GSCFA" evidence="1">
    <location>
        <begin position="49"/>
        <end position="314"/>
    </location>
</feature>
<proteinExistence type="predicted"/>
<dbReference type="Proteomes" id="UP000244880">
    <property type="component" value="Unassembled WGS sequence"/>
</dbReference>
<organism evidence="2 3">
    <name type="scientific">Ascidiaceihabitans donghaensis</name>
    <dbReference type="NCBI Taxonomy" id="1510460"/>
    <lineage>
        <taxon>Bacteria</taxon>
        <taxon>Pseudomonadati</taxon>
        <taxon>Pseudomonadota</taxon>
        <taxon>Alphaproteobacteria</taxon>
        <taxon>Rhodobacterales</taxon>
        <taxon>Paracoccaceae</taxon>
        <taxon>Ascidiaceihabitans</taxon>
    </lineage>
</organism>
<sequence length="475" mass="53831">MTDKPTLEQLWAQMRASEVSNWDGVSPRLYDQCAPSIRPRFKVPARSSVFTIGSCFARNIEENLGQLGYDLPMLKFDLPAEEKINSRAANIVNKYTPPAIYQEVKWCYDIAKRDGIVNWADCEAIAFEKDGMYYDTATHGRYPLSKERMLERRQHIFDVFKTMFQTDCVVITLGLTEVFRDVERDLYVSNALVAIGPLRRALGERLEFVDLDFETSLGFVRGALDLIWDMNPDARILITVSPVSAKATFSGDDIILASIRSKALLHTVITEVIRNEPRAGYFPGFERIMLTRSWDVFAPDLRHVSDFAVKGVVAQLVQTYFEVDATQRQDFEANIASAHDAEVIFNTNLVEGTAALEAEDFETAEACGQTALEQAIRNRDINNGELRALRIIDAAITARADWVARDVVLTRMIELRPHCVAWIKLAYNNYRLQRYDQLKSNIDMAKETLPDDHPSAAAQIEKLTEYWKNATGAAH</sequence>
<name>A0A2R8BAF5_9RHOB</name>
<dbReference type="AlphaFoldDB" id="A0A2R8BAF5"/>
<dbReference type="OrthoDB" id="369216at2"/>
<keyword evidence="3" id="KW-1185">Reference proteome</keyword>
<protein>
    <recommendedName>
        <fullName evidence="1">GSCFA domain-containing protein</fullName>
    </recommendedName>
</protein>